<feature type="transmembrane region" description="Helical" evidence="1">
    <location>
        <begin position="21"/>
        <end position="45"/>
    </location>
</feature>
<evidence type="ECO:0000313" key="2">
    <source>
        <dbReference type="EMBL" id="GFB26176.1"/>
    </source>
</evidence>
<keyword evidence="1" id="KW-0812">Transmembrane</keyword>
<dbReference type="AlphaFoldDB" id="A0A699LBI7"/>
<comment type="caution">
    <text evidence="2">The sequence shown here is derived from an EMBL/GenBank/DDBJ whole genome shotgun (WGS) entry which is preliminary data.</text>
</comment>
<gene>
    <name evidence="2" type="ORF">Tci_698147</name>
</gene>
<proteinExistence type="predicted"/>
<organism evidence="2">
    <name type="scientific">Tanacetum cinerariifolium</name>
    <name type="common">Dalmatian daisy</name>
    <name type="synonym">Chrysanthemum cinerariifolium</name>
    <dbReference type="NCBI Taxonomy" id="118510"/>
    <lineage>
        <taxon>Eukaryota</taxon>
        <taxon>Viridiplantae</taxon>
        <taxon>Streptophyta</taxon>
        <taxon>Embryophyta</taxon>
        <taxon>Tracheophyta</taxon>
        <taxon>Spermatophyta</taxon>
        <taxon>Magnoliopsida</taxon>
        <taxon>eudicotyledons</taxon>
        <taxon>Gunneridae</taxon>
        <taxon>Pentapetalae</taxon>
        <taxon>asterids</taxon>
        <taxon>campanulids</taxon>
        <taxon>Asterales</taxon>
        <taxon>Asteraceae</taxon>
        <taxon>Asteroideae</taxon>
        <taxon>Anthemideae</taxon>
        <taxon>Anthemidinae</taxon>
        <taxon>Tanacetum</taxon>
    </lineage>
</organism>
<evidence type="ECO:0000256" key="1">
    <source>
        <dbReference type="SAM" id="Phobius"/>
    </source>
</evidence>
<keyword evidence="1" id="KW-0472">Membrane</keyword>
<accession>A0A699LBI7</accession>
<keyword evidence="1" id="KW-1133">Transmembrane helix</keyword>
<dbReference type="EMBL" id="BKCJ010587842">
    <property type="protein sequence ID" value="GFB26176.1"/>
    <property type="molecule type" value="Genomic_DNA"/>
</dbReference>
<name>A0A699LBI7_TANCI</name>
<reference evidence="2" key="1">
    <citation type="journal article" date="2019" name="Sci. Rep.">
        <title>Draft genome of Tanacetum cinerariifolium, the natural source of mosquito coil.</title>
        <authorList>
            <person name="Yamashiro T."/>
            <person name="Shiraishi A."/>
            <person name="Satake H."/>
            <person name="Nakayama K."/>
        </authorList>
    </citation>
    <scope>NUCLEOTIDE SEQUENCE</scope>
</reference>
<sequence length="125" mass="13954">MCLSSLGNSLILSGSMDETDFYLFCGWSVLVDFTSVTLFTLLFAIPTPNYVKLLGFTNDEISLPIVKVPGPNQLANYVQVFNISRQTFQNLGIQGGAGSFFIGQYKESLILLPYPDRELYFMFLA</sequence>
<protein>
    <submittedName>
        <fullName evidence="2">Uncharacterized protein</fullName>
    </submittedName>
</protein>